<dbReference type="Proteomes" id="UP000295788">
    <property type="component" value="Unassembled WGS sequence"/>
</dbReference>
<keyword evidence="1" id="KW-1133">Transmembrane helix</keyword>
<evidence type="ECO:0000256" key="1">
    <source>
        <dbReference type="SAM" id="Phobius"/>
    </source>
</evidence>
<dbReference type="InterPro" id="IPR021309">
    <property type="entry name" value="YgaP-like_TM"/>
</dbReference>
<comment type="caution">
    <text evidence="3">The sequence shown here is derived from an EMBL/GenBank/DDBJ whole genome shotgun (WGS) entry which is preliminary data.</text>
</comment>
<keyword evidence="1" id="KW-0812">Transmembrane</keyword>
<organism evidence="3 4">
    <name type="scientific">Tepidibacillus fermentans</name>
    <dbReference type="NCBI Taxonomy" id="1281767"/>
    <lineage>
        <taxon>Bacteria</taxon>
        <taxon>Bacillati</taxon>
        <taxon>Bacillota</taxon>
        <taxon>Bacilli</taxon>
        <taxon>Bacillales</taxon>
        <taxon>Bacillaceae</taxon>
        <taxon>Tepidibacillus</taxon>
    </lineage>
</organism>
<protein>
    <submittedName>
        <fullName evidence="3">DUF2892 family protein</fullName>
    </submittedName>
</protein>
<keyword evidence="1" id="KW-0472">Membrane</keyword>
<reference evidence="3 4" key="1">
    <citation type="submission" date="2019-03" db="EMBL/GenBank/DDBJ databases">
        <title>Genomic Encyclopedia of Type Strains, Phase IV (KMG-IV): sequencing the most valuable type-strain genomes for metagenomic binning, comparative biology and taxonomic classification.</title>
        <authorList>
            <person name="Goeker M."/>
        </authorList>
    </citation>
    <scope>NUCLEOTIDE SEQUENCE [LARGE SCALE GENOMIC DNA]</scope>
    <source>
        <strain evidence="3 4">DSM 23802</strain>
    </source>
</reference>
<feature type="transmembrane region" description="Helical" evidence="1">
    <location>
        <begin position="36"/>
        <end position="55"/>
    </location>
</feature>
<dbReference type="Pfam" id="PF11127">
    <property type="entry name" value="YgaP-like_TM"/>
    <property type="match status" value="1"/>
</dbReference>
<proteinExistence type="predicted"/>
<feature type="transmembrane region" description="Helical" evidence="1">
    <location>
        <begin position="12"/>
        <end position="30"/>
    </location>
</feature>
<evidence type="ECO:0000259" key="2">
    <source>
        <dbReference type="Pfam" id="PF11127"/>
    </source>
</evidence>
<feature type="domain" description="Inner membrane protein YgaP-like transmembrane" evidence="2">
    <location>
        <begin position="1"/>
        <end position="59"/>
    </location>
</feature>
<accession>A0A4R3KHH7</accession>
<sequence length="60" mass="6711">MKQNVGTIDRIIRVILGVILLALLFTDISFRNFGWIGVIPLLTGAIGYCPLYSIFKIKTN</sequence>
<dbReference type="EMBL" id="SMAB01000009">
    <property type="protein sequence ID" value="TCS82489.1"/>
    <property type="molecule type" value="Genomic_DNA"/>
</dbReference>
<dbReference type="RefSeq" id="WP_132768814.1">
    <property type="nucleotide sequence ID" value="NZ_SMAB01000009.1"/>
</dbReference>
<evidence type="ECO:0000313" key="3">
    <source>
        <dbReference type="EMBL" id="TCS82489.1"/>
    </source>
</evidence>
<name>A0A4R3KHH7_9BACI</name>
<keyword evidence="4" id="KW-1185">Reference proteome</keyword>
<dbReference type="AlphaFoldDB" id="A0A4R3KHH7"/>
<evidence type="ECO:0000313" key="4">
    <source>
        <dbReference type="Proteomes" id="UP000295788"/>
    </source>
</evidence>
<gene>
    <name evidence="3" type="ORF">EDD72_10958</name>
</gene>
<dbReference type="OrthoDB" id="5405951at2"/>